<dbReference type="Gene3D" id="1.10.10.10">
    <property type="entry name" value="Winged helix-like DNA-binding domain superfamily/Winged helix DNA-binding domain"/>
    <property type="match status" value="1"/>
</dbReference>
<evidence type="ECO:0000313" key="6">
    <source>
        <dbReference type="EMBL" id="VVE15068.1"/>
    </source>
</evidence>
<evidence type="ECO:0000256" key="1">
    <source>
        <dbReference type="ARBA" id="ARBA00009437"/>
    </source>
</evidence>
<evidence type="ECO:0000256" key="3">
    <source>
        <dbReference type="ARBA" id="ARBA00023125"/>
    </source>
</evidence>
<organism evidence="6 7">
    <name type="scientific">Pandoraea aquatica</name>
    <dbReference type="NCBI Taxonomy" id="2508290"/>
    <lineage>
        <taxon>Bacteria</taxon>
        <taxon>Pseudomonadati</taxon>
        <taxon>Pseudomonadota</taxon>
        <taxon>Betaproteobacteria</taxon>
        <taxon>Burkholderiales</taxon>
        <taxon>Burkholderiaceae</taxon>
        <taxon>Pandoraea</taxon>
    </lineage>
</organism>
<dbReference type="PROSITE" id="PS50931">
    <property type="entry name" value="HTH_LYSR"/>
    <property type="match status" value="1"/>
</dbReference>
<dbReference type="RefSeq" id="WP_246179555.1">
    <property type="nucleotide sequence ID" value="NZ_CABPSN010000003.1"/>
</dbReference>
<dbReference type="InterPro" id="IPR037402">
    <property type="entry name" value="YidZ_PBP2"/>
</dbReference>
<reference evidence="6 7" key="1">
    <citation type="submission" date="2019-08" db="EMBL/GenBank/DDBJ databases">
        <authorList>
            <person name="Peeters C."/>
        </authorList>
    </citation>
    <scope>NUCLEOTIDE SEQUENCE [LARGE SCALE GENOMIC DNA]</scope>
    <source>
        <strain evidence="6 7">LMG 31011</strain>
    </source>
</reference>
<dbReference type="InterPro" id="IPR036388">
    <property type="entry name" value="WH-like_DNA-bd_sf"/>
</dbReference>
<dbReference type="PRINTS" id="PR00039">
    <property type="entry name" value="HTHLYSR"/>
</dbReference>
<dbReference type="InterPro" id="IPR000847">
    <property type="entry name" value="LysR_HTH_N"/>
</dbReference>
<evidence type="ECO:0000256" key="2">
    <source>
        <dbReference type="ARBA" id="ARBA00023015"/>
    </source>
</evidence>
<dbReference type="InterPro" id="IPR050389">
    <property type="entry name" value="LysR-type_TF"/>
</dbReference>
<evidence type="ECO:0000259" key="5">
    <source>
        <dbReference type="PROSITE" id="PS50931"/>
    </source>
</evidence>
<dbReference type="PANTHER" id="PTHR30118:SF15">
    <property type="entry name" value="TRANSCRIPTIONAL REGULATORY PROTEIN"/>
    <property type="match status" value="1"/>
</dbReference>
<dbReference type="AlphaFoldDB" id="A0A5E4VRT4"/>
<evidence type="ECO:0000313" key="7">
    <source>
        <dbReference type="Proteomes" id="UP000366819"/>
    </source>
</evidence>
<protein>
    <submittedName>
        <fullName evidence="6">Transcriptional regulator</fullName>
    </submittedName>
</protein>
<dbReference type="InterPro" id="IPR036390">
    <property type="entry name" value="WH_DNA-bd_sf"/>
</dbReference>
<dbReference type="InterPro" id="IPR005119">
    <property type="entry name" value="LysR_subst-bd"/>
</dbReference>
<proteinExistence type="inferred from homology"/>
<dbReference type="Gene3D" id="3.40.190.10">
    <property type="entry name" value="Periplasmic binding protein-like II"/>
    <property type="match status" value="2"/>
</dbReference>
<dbReference type="GO" id="GO:0003677">
    <property type="term" value="F:DNA binding"/>
    <property type="evidence" value="ECO:0007669"/>
    <property type="project" value="UniProtKB-KW"/>
</dbReference>
<comment type="similarity">
    <text evidence="1">Belongs to the LysR transcriptional regulatory family.</text>
</comment>
<dbReference type="Pfam" id="PF00126">
    <property type="entry name" value="HTH_1"/>
    <property type="match status" value="1"/>
</dbReference>
<keyword evidence="3" id="KW-0238">DNA-binding</keyword>
<keyword evidence="2" id="KW-0805">Transcription regulation</keyword>
<keyword evidence="4" id="KW-0804">Transcription</keyword>
<sequence>MVDFKGVDLNLLVTLDALLADRNVTHAAERLGLSQPAVSAQLARLRRLFGDPLLIPADTGRGMIATARALALLTPLRAALSDLATVVRQSPAFDPMTDERRFVIAASDNATSTIGMALLEALPSVTGKGVQIAFVHARAMEIAAQLESGEVDLLIGSERMVPPTMRARKLVDETFVMAQRKSHPRGTRKLTLSAYCALRHVLVSTSGGSFMGFVDEHLQSLGRSRDVAVSVQAFTVVPELLSHSDYVCTMPAQLVSRYADRLDAFALPFPLPGFTLSAAWHPRNHNDPGMVWLRERLSEAATAAAATSSAVTPRGKGIKT</sequence>
<evidence type="ECO:0000256" key="4">
    <source>
        <dbReference type="ARBA" id="ARBA00023163"/>
    </source>
</evidence>
<gene>
    <name evidence="6" type="ORF">PAQ31011_02859</name>
</gene>
<name>A0A5E4VRT4_9BURK</name>
<dbReference type="SUPFAM" id="SSF53850">
    <property type="entry name" value="Periplasmic binding protein-like II"/>
    <property type="match status" value="1"/>
</dbReference>
<dbReference type="SUPFAM" id="SSF46785">
    <property type="entry name" value="Winged helix' DNA-binding domain"/>
    <property type="match status" value="1"/>
</dbReference>
<accession>A0A5E4VRT4</accession>
<dbReference type="Pfam" id="PF03466">
    <property type="entry name" value="LysR_substrate"/>
    <property type="match status" value="1"/>
</dbReference>
<dbReference type="Proteomes" id="UP000366819">
    <property type="component" value="Unassembled WGS sequence"/>
</dbReference>
<dbReference type="CDD" id="cd08417">
    <property type="entry name" value="PBP2_Nitroaromatics_like"/>
    <property type="match status" value="1"/>
</dbReference>
<dbReference type="GO" id="GO:0003700">
    <property type="term" value="F:DNA-binding transcription factor activity"/>
    <property type="evidence" value="ECO:0007669"/>
    <property type="project" value="InterPro"/>
</dbReference>
<feature type="domain" description="HTH lysR-type" evidence="5">
    <location>
        <begin position="7"/>
        <end position="66"/>
    </location>
</feature>
<dbReference type="EMBL" id="CABPSN010000003">
    <property type="protein sequence ID" value="VVE15068.1"/>
    <property type="molecule type" value="Genomic_DNA"/>
</dbReference>
<dbReference type="PANTHER" id="PTHR30118">
    <property type="entry name" value="HTH-TYPE TRANSCRIPTIONAL REGULATOR LEUO-RELATED"/>
    <property type="match status" value="1"/>
</dbReference>
<keyword evidence="7" id="KW-1185">Reference proteome</keyword>